<evidence type="ECO:0000256" key="1">
    <source>
        <dbReference type="ARBA" id="ARBA00004131"/>
    </source>
</evidence>
<evidence type="ECO:0000313" key="17">
    <source>
        <dbReference type="Proteomes" id="UP000596902"/>
    </source>
</evidence>
<keyword evidence="6" id="KW-0256">Endoplasmic reticulum</keyword>
<dbReference type="InterPro" id="IPR050668">
    <property type="entry name" value="Cytochrome_b5"/>
</dbReference>
<dbReference type="SUPFAM" id="SSF140860">
    <property type="entry name" value="Pseudo ankyrin repeat-like"/>
    <property type="match status" value="1"/>
</dbReference>
<comment type="similarity">
    <text evidence="12">Belongs to the cytochrome b5 family.</text>
</comment>
<dbReference type="SUPFAM" id="SSF52507">
    <property type="entry name" value="Homo-oligomeric flavin-containing Cys decarboxylases, HFCD"/>
    <property type="match status" value="1"/>
</dbReference>
<evidence type="ECO:0000256" key="5">
    <source>
        <dbReference type="ARBA" id="ARBA00022723"/>
    </source>
</evidence>
<dbReference type="GO" id="GO:0046872">
    <property type="term" value="F:metal ion binding"/>
    <property type="evidence" value="ECO:0007669"/>
    <property type="project" value="UniProtKB-KW"/>
</dbReference>
<dbReference type="PANTHER" id="PTHR19359">
    <property type="entry name" value="CYTOCHROME B5"/>
    <property type="match status" value="1"/>
</dbReference>
<evidence type="ECO:0000256" key="13">
    <source>
        <dbReference type="SAM" id="MobiDB-lite"/>
    </source>
</evidence>
<evidence type="ECO:0000256" key="12">
    <source>
        <dbReference type="ARBA" id="ARBA00038168"/>
    </source>
</evidence>
<dbReference type="InterPro" id="IPR018506">
    <property type="entry name" value="Cyt_B5_heme-BS"/>
</dbReference>
<evidence type="ECO:0000256" key="11">
    <source>
        <dbReference type="ARBA" id="ARBA00037877"/>
    </source>
</evidence>
<dbReference type="GO" id="GO:0020037">
    <property type="term" value="F:heme binding"/>
    <property type="evidence" value="ECO:0007669"/>
    <property type="project" value="InterPro"/>
</dbReference>
<evidence type="ECO:0000256" key="10">
    <source>
        <dbReference type="ARBA" id="ARBA00023136"/>
    </source>
</evidence>
<evidence type="ECO:0000256" key="4">
    <source>
        <dbReference type="ARBA" id="ARBA00022692"/>
    </source>
</evidence>
<dbReference type="Proteomes" id="UP000596902">
    <property type="component" value="Unassembled WGS sequence"/>
</dbReference>
<dbReference type="Pfam" id="PF02441">
    <property type="entry name" value="Flavoprotein"/>
    <property type="match status" value="1"/>
</dbReference>
<dbReference type="SMART" id="SM01117">
    <property type="entry name" value="Cyt-b5"/>
    <property type="match status" value="1"/>
</dbReference>
<evidence type="ECO:0000256" key="9">
    <source>
        <dbReference type="ARBA" id="ARBA00023004"/>
    </source>
</evidence>
<feature type="compositionally biased region" description="Basic and acidic residues" evidence="13">
    <location>
        <begin position="807"/>
        <end position="818"/>
    </location>
</feature>
<comment type="caution">
    <text evidence="16">The sequence shown here is derived from an EMBL/GenBank/DDBJ whole genome shotgun (WGS) entry which is preliminary data.</text>
</comment>
<dbReference type="GO" id="GO:0005789">
    <property type="term" value="C:endoplasmic reticulum membrane"/>
    <property type="evidence" value="ECO:0007669"/>
    <property type="project" value="UniProtKB-SubCell"/>
</dbReference>
<dbReference type="Gene3D" id="3.10.120.10">
    <property type="entry name" value="Cytochrome b5-like heme/steroid binding domain"/>
    <property type="match status" value="1"/>
</dbReference>
<keyword evidence="14" id="KW-1133">Transmembrane helix</keyword>
<dbReference type="PANTHER" id="PTHR19359:SF150">
    <property type="entry name" value="CYTOCHROME B5"/>
    <property type="match status" value="1"/>
</dbReference>
<keyword evidence="4 14" id="KW-0812">Transmembrane</keyword>
<evidence type="ECO:0000256" key="7">
    <source>
        <dbReference type="ARBA" id="ARBA00022848"/>
    </source>
</evidence>
<sequence>MVFSINSIACDPLPSRGAAGINTKDEVTSSVRCAQRVAAERRTKNPTATPTPHFTSSSMSPQTPARTLNVLVALTDPSAFRFGCSIVARLHRLQHVSLKIIACKDFPTTTHTTVPPQLEPVWHTYDPEKDTTPEWQHADYQETNVAEYCSWADLLVLAPLDAENLARMLHGFTTNLHLKILRSWNVSKKIMLIPGMSTLMWENPMSRKQISKIRRKWNWIRVLPPFLWSFDHSGRKYHPWVDGHKAFNESIQTQIDLMAVGDRTIALPIAHLPTLTPTRSKGPRLPPELWSIILEFTKDWELATTLNVHTNLPVPKEWRQATSEEGPKTQMQKIEWALLTYPYSEIKALFDSEHPTRISRMCIELIMRFAMVPVLMHLEKFHKDLFWSTFGHTFLPHKASVFGKTEILEYWRTSPTFLTKEYSAEAIDNASRANSVQALDWWYNSGLSLKYTEAALEQASSQGHIHVLKWWKEHSRHRTAPSVPSSPVDEQAPNKPHRDDLPLKVGKSITYATQSGCLPAIHFWVESGIPFSHEDTIAKVASTHGHTHILDYWRKLRGEKILFDNQVLVGPTKMGHADVLEWWKRSGLKVEYKTCDIEEALEDGVEGARGDAVRRWWALNGLNLGVGTSEWMRVKVLAPRLSRFPFNVLYSPRPTQQYARLEAATSEHVSHFLHNSTMADKEFTYSDVSEHNTKKDLYIVVHDKVYNASSFVDEHPGGEEVLLDVGGQDSTEAFEDVGHSDEAREILDGLLVGNLKRQVRNPYTSLYCPNPFSRHTAPFRTSFLYRGPPQGVGRGEWKYLGTIPQSADKKRTEGDPKPKSYAQPGSTATTTDGASTGVGLYAIILLGGALAFAAYTMMNKQSAE</sequence>
<dbReference type="GeneID" id="62204730"/>
<dbReference type="GO" id="GO:0003824">
    <property type="term" value="F:catalytic activity"/>
    <property type="evidence" value="ECO:0007669"/>
    <property type="project" value="InterPro"/>
</dbReference>
<keyword evidence="3" id="KW-0349">Heme</keyword>
<evidence type="ECO:0000256" key="8">
    <source>
        <dbReference type="ARBA" id="ARBA00022982"/>
    </source>
</evidence>
<keyword evidence="7" id="KW-0492">Microsome</keyword>
<feature type="compositionally biased region" description="Polar residues" evidence="13">
    <location>
        <begin position="45"/>
        <end position="62"/>
    </location>
</feature>
<dbReference type="InterPro" id="IPR003382">
    <property type="entry name" value="Flavoprotein"/>
</dbReference>
<dbReference type="RefSeq" id="XP_038786049.1">
    <property type="nucleotide sequence ID" value="XM_038931552.1"/>
</dbReference>
<feature type="transmembrane region" description="Helical" evidence="14">
    <location>
        <begin position="838"/>
        <end position="858"/>
    </location>
</feature>
<reference evidence="16" key="1">
    <citation type="submission" date="2020-01" db="EMBL/GenBank/DDBJ databases">
        <authorList>
            <person name="Feng Z.H.Z."/>
        </authorList>
    </citation>
    <scope>NUCLEOTIDE SEQUENCE</scope>
    <source>
        <strain evidence="16">CBS107.38</strain>
    </source>
</reference>
<dbReference type="Gene3D" id="3.40.50.1950">
    <property type="entry name" value="Flavin prenyltransferase-like"/>
    <property type="match status" value="1"/>
</dbReference>
<dbReference type="InterPro" id="IPR001199">
    <property type="entry name" value="Cyt_B5-like_heme/steroid-bd"/>
</dbReference>
<dbReference type="InterPro" id="IPR036400">
    <property type="entry name" value="Cyt_B5-like_heme/steroid_sf"/>
</dbReference>
<reference evidence="16" key="2">
    <citation type="submission" date="2020-08" db="EMBL/GenBank/DDBJ databases">
        <title>Draft Genome Sequence of Cumin Blight Pathogen Alternaria burnsii.</title>
        <authorList>
            <person name="Feng Z."/>
        </authorList>
    </citation>
    <scope>NUCLEOTIDE SEQUENCE</scope>
    <source>
        <strain evidence="16">CBS107.38</strain>
    </source>
</reference>
<dbReference type="AlphaFoldDB" id="A0A8H7B2D3"/>
<dbReference type="PROSITE" id="PS00191">
    <property type="entry name" value="CYTOCHROME_B5_1"/>
    <property type="match status" value="1"/>
</dbReference>
<dbReference type="GO" id="GO:0016126">
    <property type="term" value="P:sterol biosynthetic process"/>
    <property type="evidence" value="ECO:0007669"/>
    <property type="project" value="TreeGrafter"/>
</dbReference>
<evidence type="ECO:0000256" key="14">
    <source>
        <dbReference type="SAM" id="Phobius"/>
    </source>
</evidence>
<dbReference type="InterPro" id="IPR036551">
    <property type="entry name" value="Flavin_trans-like"/>
</dbReference>
<dbReference type="Pfam" id="PF00173">
    <property type="entry name" value="Cyt-b5"/>
    <property type="match status" value="1"/>
</dbReference>
<keyword evidence="10 14" id="KW-0472">Membrane</keyword>
<comment type="subcellular location">
    <subcellularLocation>
        <location evidence="1">Endoplasmic reticulum membrane</location>
        <topology evidence="1">Single-pass membrane protein</topology>
        <orientation evidence="1">Cytoplasmic side</orientation>
    </subcellularLocation>
    <subcellularLocation>
        <location evidence="11">Microsome membrane</location>
        <topology evidence="11">Single-pass membrane protein</topology>
        <orientation evidence="11">Cytoplasmic side</orientation>
    </subcellularLocation>
</comment>
<dbReference type="FunFam" id="3.10.120.10:FF:000002">
    <property type="entry name" value="Cytochrome b5 type B"/>
    <property type="match status" value="1"/>
</dbReference>
<keyword evidence="9" id="KW-0408">Iron</keyword>
<keyword evidence="8" id="KW-0249">Electron transport</keyword>
<dbReference type="PRINTS" id="PR00363">
    <property type="entry name" value="CYTOCHROMEB5"/>
</dbReference>
<feature type="region of interest" description="Disordered" evidence="13">
    <location>
        <begin position="478"/>
        <end position="501"/>
    </location>
</feature>
<organism evidence="16 17">
    <name type="scientific">Alternaria burnsii</name>
    <dbReference type="NCBI Taxonomy" id="1187904"/>
    <lineage>
        <taxon>Eukaryota</taxon>
        <taxon>Fungi</taxon>
        <taxon>Dikarya</taxon>
        <taxon>Ascomycota</taxon>
        <taxon>Pezizomycotina</taxon>
        <taxon>Dothideomycetes</taxon>
        <taxon>Pleosporomycetidae</taxon>
        <taxon>Pleosporales</taxon>
        <taxon>Pleosporineae</taxon>
        <taxon>Pleosporaceae</taxon>
        <taxon>Alternaria</taxon>
        <taxon>Alternaria sect. Alternaria</taxon>
    </lineage>
</organism>
<feature type="domain" description="Cytochrome b5 heme-binding" evidence="15">
    <location>
        <begin position="680"/>
        <end position="756"/>
    </location>
</feature>
<evidence type="ECO:0000256" key="3">
    <source>
        <dbReference type="ARBA" id="ARBA00022617"/>
    </source>
</evidence>
<evidence type="ECO:0000256" key="2">
    <source>
        <dbReference type="ARBA" id="ARBA00022448"/>
    </source>
</evidence>
<feature type="region of interest" description="Disordered" evidence="13">
    <location>
        <begin position="40"/>
        <end position="62"/>
    </location>
</feature>
<evidence type="ECO:0000313" key="16">
    <source>
        <dbReference type="EMBL" id="KAF7675786.1"/>
    </source>
</evidence>
<accession>A0A8H7B2D3</accession>
<dbReference type="EMBL" id="JAAABM010000008">
    <property type="protein sequence ID" value="KAF7675786.1"/>
    <property type="molecule type" value="Genomic_DNA"/>
</dbReference>
<keyword evidence="2" id="KW-0813">Transport</keyword>
<keyword evidence="17" id="KW-1185">Reference proteome</keyword>
<dbReference type="PROSITE" id="PS50255">
    <property type="entry name" value="CYTOCHROME_B5_2"/>
    <property type="match status" value="1"/>
</dbReference>
<evidence type="ECO:0000256" key="6">
    <source>
        <dbReference type="ARBA" id="ARBA00022824"/>
    </source>
</evidence>
<gene>
    <name evidence="16" type="ORF">GT037_006505</name>
</gene>
<name>A0A8H7B2D3_9PLEO</name>
<feature type="region of interest" description="Disordered" evidence="13">
    <location>
        <begin position="804"/>
        <end position="830"/>
    </location>
</feature>
<dbReference type="SUPFAM" id="SSF55856">
    <property type="entry name" value="Cytochrome b5-like heme/steroid binding domain"/>
    <property type="match status" value="1"/>
</dbReference>
<proteinExistence type="inferred from homology"/>
<protein>
    <submittedName>
        <fullName evidence="16">Phosphopantothenoylcysteine decarboxylase protein</fullName>
    </submittedName>
</protein>
<keyword evidence="5" id="KW-0479">Metal-binding</keyword>
<evidence type="ECO:0000259" key="15">
    <source>
        <dbReference type="PROSITE" id="PS50255"/>
    </source>
</evidence>